<dbReference type="InterPro" id="IPR021473">
    <property type="entry name" value="DUF3126"/>
</dbReference>
<evidence type="ECO:0000313" key="2">
    <source>
        <dbReference type="Proteomes" id="UP000630923"/>
    </source>
</evidence>
<organism evidence="1 2">
    <name type="scientific">Kordiimonas sediminis</name>
    <dbReference type="NCBI Taxonomy" id="1735581"/>
    <lineage>
        <taxon>Bacteria</taxon>
        <taxon>Pseudomonadati</taxon>
        <taxon>Pseudomonadota</taxon>
        <taxon>Alphaproteobacteria</taxon>
        <taxon>Kordiimonadales</taxon>
        <taxon>Kordiimonadaceae</taxon>
        <taxon>Kordiimonas</taxon>
    </lineage>
</organism>
<comment type="caution">
    <text evidence="1">The sequence shown here is derived from an EMBL/GenBank/DDBJ whole genome shotgun (WGS) entry which is preliminary data.</text>
</comment>
<protein>
    <recommendedName>
        <fullName evidence="3">DUF3126 family protein</fullName>
    </recommendedName>
</protein>
<name>A0A919AMK5_9PROT</name>
<dbReference type="EMBL" id="BNCI01000001">
    <property type="protein sequence ID" value="GHF16113.1"/>
    <property type="molecule type" value="Genomic_DNA"/>
</dbReference>
<accession>A0A919AMK5</accession>
<reference evidence="1" key="1">
    <citation type="journal article" date="2014" name="Int. J. Syst. Evol. Microbiol.">
        <title>Complete genome sequence of Corynebacterium casei LMG S-19264T (=DSM 44701T), isolated from a smear-ripened cheese.</title>
        <authorList>
            <consortium name="US DOE Joint Genome Institute (JGI-PGF)"/>
            <person name="Walter F."/>
            <person name="Albersmeier A."/>
            <person name="Kalinowski J."/>
            <person name="Ruckert C."/>
        </authorList>
    </citation>
    <scope>NUCLEOTIDE SEQUENCE</scope>
    <source>
        <strain evidence="1">KCTC 42590</strain>
    </source>
</reference>
<evidence type="ECO:0000313" key="1">
    <source>
        <dbReference type="EMBL" id="GHF16113.1"/>
    </source>
</evidence>
<dbReference type="AlphaFoldDB" id="A0A919AMK5"/>
<gene>
    <name evidence="1" type="ORF">GCM10017044_07980</name>
</gene>
<dbReference type="Pfam" id="PF11324">
    <property type="entry name" value="DUF3126"/>
    <property type="match status" value="1"/>
</dbReference>
<dbReference type="Proteomes" id="UP000630923">
    <property type="component" value="Unassembled WGS sequence"/>
</dbReference>
<dbReference type="RefSeq" id="WP_191250252.1">
    <property type="nucleotide sequence ID" value="NZ_BNCI01000001.1"/>
</dbReference>
<evidence type="ECO:0008006" key="3">
    <source>
        <dbReference type="Google" id="ProtNLM"/>
    </source>
</evidence>
<proteinExistence type="predicted"/>
<reference evidence="1" key="2">
    <citation type="submission" date="2020-09" db="EMBL/GenBank/DDBJ databases">
        <authorList>
            <person name="Sun Q."/>
            <person name="Kim S."/>
        </authorList>
    </citation>
    <scope>NUCLEOTIDE SEQUENCE</scope>
    <source>
        <strain evidence="1">KCTC 42590</strain>
    </source>
</reference>
<sequence length="69" mass="7946">MNANETDKLQAYLQSKFSNTNIRLIRRPKADDSVEVMLANEFIGLVYKDDDEGEISYQFQMAIIEEDLG</sequence>
<keyword evidence="2" id="KW-1185">Reference proteome</keyword>